<dbReference type="PROSITE" id="PS50041">
    <property type="entry name" value="C_TYPE_LECTIN_2"/>
    <property type="match status" value="1"/>
</dbReference>
<feature type="domain" description="C-type lectin" evidence="5">
    <location>
        <begin position="97"/>
        <end position="224"/>
    </location>
</feature>
<sequence>DLDCVWTITADVGSIIALTTVSFDTEKDIDVVQIRDGADNTAPLLTEMSDHVEPGYEVRSTSNQMFISFRSDEKNSAKGFAFKWAAKETCPLPYSVVGDMCLHFNFIELTYGQSAISCQELGGQLASITNSQDLRDLYMYLHNQDIGETSFWLGGSDSEQEGLWRWKDDSLVPRGTPFWGTTGHQSEIQEPFGGEHENCLLLEAEGFHYFRDSPCDTKASALCMYLI</sequence>
<evidence type="ECO:0000259" key="4">
    <source>
        <dbReference type="PROSITE" id="PS01180"/>
    </source>
</evidence>
<dbReference type="CDD" id="cd00041">
    <property type="entry name" value="CUB"/>
    <property type="match status" value="1"/>
</dbReference>
<reference evidence="6 7" key="1">
    <citation type="submission" date="2024-05" db="EMBL/GenBank/DDBJ databases">
        <authorList>
            <person name="Wallberg A."/>
        </authorList>
    </citation>
    <scope>NUCLEOTIDE SEQUENCE [LARGE SCALE GENOMIC DNA]</scope>
</reference>
<dbReference type="SUPFAM" id="SSF56436">
    <property type="entry name" value="C-type lectin-like"/>
    <property type="match status" value="1"/>
</dbReference>
<dbReference type="InterPro" id="IPR001304">
    <property type="entry name" value="C-type_lectin-like"/>
</dbReference>
<keyword evidence="2" id="KW-1015">Disulfide bond</keyword>
<gene>
    <name evidence="6" type="ORF">MNOR_LOCUS14377</name>
</gene>
<dbReference type="InterPro" id="IPR000859">
    <property type="entry name" value="CUB_dom"/>
</dbReference>
<dbReference type="InterPro" id="IPR016187">
    <property type="entry name" value="CTDL_fold"/>
</dbReference>
<protein>
    <recommendedName>
        <fullName evidence="8">C-type lectin domain-containing protein</fullName>
    </recommendedName>
</protein>
<comment type="caution">
    <text evidence="3">Lacks conserved residue(s) required for the propagation of feature annotation.</text>
</comment>
<evidence type="ECO:0008006" key="8">
    <source>
        <dbReference type="Google" id="ProtNLM"/>
    </source>
</evidence>
<evidence type="ECO:0000256" key="3">
    <source>
        <dbReference type="PROSITE-ProRule" id="PRU00059"/>
    </source>
</evidence>
<keyword evidence="1" id="KW-0677">Repeat</keyword>
<feature type="non-terminal residue" evidence="6">
    <location>
        <position position="1"/>
    </location>
</feature>
<evidence type="ECO:0000313" key="7">
    <source>
        <dbReference type="Proteomes" id="UP001497623"/>
    </source>
</evidence>
<comment type="caution">
    <text evidence="6">The sequence shown here is derived from an EMBL/GenBank/DDBJ whole genome shotgun (WGS) entry which is preliminary data.</text>
</comment>
<evidence type="ECO:0000313" key="6">
    <source>
        <dbReference type="EMBL" id="CAL4091583.1"/>
    </source>
</evidence>
<dbReference type="Gene3D" id="3.10.100.10">
    <property type="entry name" value="Mannose-Binding Protein A, subunit A"/>
    <property type="match status" value="1"/>
</dbReference>
<dbReference type="PANTHER" id="PTHR24251">
    <property type="entry name" value="OVOCHYMASE-RELATED"/>
    <property type="match status" value="1"/>
</dbReference>
<dbReference type="EMBL" id="CAXKWB010008586">
    <property type="protein sequence ID" value="CAL4091583.1"/>
    <property type="molecule type" value="Genomic_DNA"/>
</dbReference>
<dbReference type="SMART" id="SM00034">
    <property type="entry name" value="CLECT"/>
    <property type="match status" value="1"/>
</dbReference>
<dbReference type="CDD" id="cd00037">
    <property type="entry name" value="CLECT"/>
    <property type="match status" value="1"/>
</dbReference>
<evidence type="ECO:0000256" key="1">
    <source>
        <dbReference type="ARBA" id="ARBA00022737"/>
    </source>
</evidence>
<keyword evidence="7" id="KW-1185">Reference proteome</keyword>
<dbReference type="InterPro" id="IPR035914">
    <property type="entry name" value="Sperma_CUB_dom_sf"/>
</dbReference>
<dbReference type="AlphaFoldDB" id="A0AAV2QM72"/>
<organism evidence="6 7">
    <name type="scientific">Meganyctiphanes norvegica</name>
    <name type="common">Northern krill</name>
    <name type="synonym">Thysanopoda norvegica</name>
    <dbReference type="NCBI Taxonomy" id="48144"/>
    <lineage>
        <taxon>Eukaryota</taxon>
        <taxon>Metazoa</taxon>
        <taxon>Ecdysozoa</taxon>
        <taxon>Arthropoda</taxon>
        <taxon>Crustacea</taxon>
        <taxon>Multicrustacea</taxon>
        <taxon>Malacostraca</taxon>
        <taxon>Eumalacostraca</taxon>
        <taxon>Eucarida</taxon>
        <taxon>Euphausiacea</taxon>
        <taxon>Euphausiidae</taxon>
        <taxon>Meganyctiphanes</taxon>
    </lineage>
</organism>
<evidence type="ECO:0000259" key="5">
    <source>
        <dbReference type="PROSITE" id="PS50041"/>
    </source>
</evidence>
<dbReference type="PROSITE" id="PS01180">
    <property type="entry name" value="CUB"/>
    <property type="match status" value="1"/>
</dbReference>
<name>A0AAV2QM72_MEGNR</name>
<dbReference type="InterPro" id="IPR016186">
    <property type="entry name" value="C-type_lectin-like/link_sf"/>
</dbReference>
<dbReference type="Pfam" id="PF00059">
    <property type="entry name" value="Lectin_C"/>
    <property type="match status" value="1"/>
</dbReference>
<dbReference type="SUPFAM" id="SSF49854">
    <property type="entry name" value="Spermadhesin, CUB domain"/>
    <property type="match status" value="1"/>
</dbReference>
<feature type="domain" description="CUB" evidence="4">
    <location>
        <begin position="1"/>
        <end position="87"/>
    </location>
</feature>
<proteinExistence type="predicted"/>
<dbReference type="SMART" id="SM00042">
    <property type="entry name" value="CUB"/>
    <property type="match status" value="1"/>
</dbReference>
<evidence type="ECO:0000256" key="2">
    <source>
        <dbReference type="ARBA" id="ARBA00023157"/>
    </source>
</evidence>
<accession>A0AAV2QM72</accession>
<dbReference type="Gene3D" id="2.60.120.290">
    <property type="entry name" value="Spermadhesin, CUB domain"/>
    <property type="match status" value="1"/>
</dbReference>
<dbReference type="Proteomes" id="UP001497623">
    <property type="component" value="Unassembled WGS sequence"/>
</dbReference>
<dbReference type="Pfam" id="PF00431">
    <property type="entry name" value="CUB"/>
    <property type="match status" value="1"/>
</dbReference>